<keyword evidence="2" id="KW-1185">Reference proteome</keyword>
<evidence type="ECO:0000313" key="2">
    <source>
        <dbReference type="Proteomes" id="UP001519344"/>
    </source>
</evidence>
<comment type="caution">
    <text evidence="1">The sequence shown here is derived from an EMBL/GenBank/DDBJ whole genome shotgun (WGS) entry which is preliminary data.</text>
</comment>
<dbReference type="RefSeq" id="WP_167065418.1">
    <property type="nucleotide sequence ID" value="NZ_JAAOZR010000042.1"/>
</dbReference>
<accession>A0ABS4HWH8</accession>
<protein>
    <submittedName>
        <fullName evidence="1">Dehydrogenase</fullName>
    </submittedName>
</protein>
<dbReference type="Proteomes" id="UP001519344">
    <property type="component" value="Unassembled WGS sequence"/>
</dbReference>
<evidence type="ECO:0000313" key="1">
    <source>
        <dbReference type="EMBL" id="MBP1962982.1"/>
    </source>
</evidence>
<organism evidence="1 2">
    <name type="scientific">Paenibacillus aceris</name>
    <dbReference type="NCBI Taxonomy" id="869555"/>
    <lineage>
        <taxon>Bacteria</taxon>
        <taxon>Bacillati</taxon>
        <taxon>Bacillota</taxon>
        <taxon>Bacilli</taxon>
        <taxon>Bacillales</taxon>
        <taxon>Paenibacillaceae</taxon>
        <taxon>Paenibacillus</taxon>
    </lineage>
</organism>
<dbReference type="EMBL" id="JAGGKV010000004">
    <property type="protein sequence ID" value="MBP1962982.1"/>
    <property type="molecule type" value="Genomic_DNA"/>
</dbReference>
<proteinExistence type="predicted"/>
<gene>
    <name evidence="1" type="ORF">J2Z65_002198</name>
</gene>
<sequence>MDIVTSLDAWLLKIDGQATETEVAPLSGLEEGIQLAELIDAVYRSIREGTKVSLSRLSKSANLV</sequence>
<reference evidence="1 2" key="1">
    <citation type="submission" date="2021-03" db="EMBL/GenBank/DDBJ databases">
        <title>Genomic Encyclopedia of Type Strains, Phase IV (KMG-IV): sequencing the most valuable type-strain genomes for metagenomic binning, comparative biology and taxonomic classification.</title>
        <authorList>
            <person name="Goeker M."/>
        </authorList>
    </citation>
    <scope>NUCLEOTIDE SEQUENCE [LARGE SCALE GENOMIC DNA]</scope>
    <source>
        <strain evidence="1 2">DSM 24950</strain>
    </source>
</reference>
<dbReference type="Gene3D" id="3.30.360.10">
    <property type="entry name" value="Dihydrodipicolinate Reductase, domain 2"/>
    <property type="match status" value="1"/>
</dbReference>
<name>A0ABS4HWH8_9BACL</name>